<dbReference type="AlphaFoldDB" id="A0A3N0IB56"/>
<dbReference type="InterPro" id="IPR001387">
    <property type="entry name" value="Cro/C1-type_HTH"/>
</dbReference>
<dbReference type="GO" id="GO:0003677">
    <property type="term" value="F:DNA binding"/>
    <property type="evidence" value="ECO:0007669"/>
    <property type="project" value="InterPro"/>
</dbReference>
<feature type="domain" description="HTH cro/C1-type" evidence="1">
    <location>
        <begin position="26"/>
        <end position="78"/>
    </location>
</feature>
<comment type="caution">
    <text evidence="2">The sequence shown here is derived from an EMBL/GenBank/DDBJ whole genome shotgun (WGS) entry which is preliminary data.</text>
</comment>
<gene>
    <name evidence="2" type="ORF">DMP05_07785</name>
</gene>
<evidence type="ECO:0000313" key="2">
    <source>
        <dbReference type="EMBL" id="RNM33770.1"/>
    </source>
</evidence>
<dbReference type="InterPro" id="IPR010982">
    <property type="entry name" value="Lambda_DNA-bd_dom_sf"/>
</dbReference>
<accession>A0A3N0IB56</accession>
<dbReference type="PROSITE" id="PS50943">
    <property type="entry name" value="HTH_CROC1"/>
    <property type="match status" value="1"/>
</dbReference>
<dbReference type="Gene3D" id="1.10.260.40">
    <property type="entry name" value="lambda repressor-like DNA-binding domains"/>
    <property type="match status" value="1"/>
</dbReference>
<dbReference type="SMART" id="SM00530">
    <property type="entry name" value="HTH_XRE"/>
    <property type="match status" value="1"/>
</dbReference>
<dbReference type="RefSeq" id="WP_123219910.1">
    <property type="nucleotide sequence ID" value="NZ_JACHYQ010000003.1"/>
</dbReference>
<dbReference type="Proteomes" id="UP000271472">
    <property type="component" value="Unassembled WGS sequence"/>
</dbReference>
<evidence type="ECO:0000259" key="1">
    <source>
        <dbReference type="PROSITE" id="PS50943"/>
    </source>
</evidence>
<dbReference type="SUPFAM" id="SSF47413">
    <property type="entry name" value="lambda repressor-like DNA-binding domains"/>
    <property type="match status" value="1"/>
</dbReference>
<evidence type="ECO:0000313" key="3">
    <source>
        <dbReference type="Proteomes" id="UP000271472"/>
    </source>
</evidence>
<sequence length="83" mass="8999">MKLELPPKPRRSDGKISNASDLGAILRERRKSLGLTQGQLAAACHCSPRFVSELERGVAGGNIKQVIEVCREVGIDLFARARG</sequence>
<keyword evidence="3" id="KW-1185">Reference proteome</keyword>
<organism evidence="2 3">
    <name type="scientific">Slackia isoflavoniconvertens</name>
    <dbReference type="NCBI Taxonomy" id="572010"/>
    <lineage>
        <taxon>Bacteria</taxon>
        <taxon>Bacillati</taxon>
        <taxon>Actinomycetota</taxon>
        <taxon>Coriobacteriia</taxon>
        <taxon>Eggerthellales</taxon>
        <taxon>Eggerthellaceae</taxon>
        <taxon>Slackia</taxon>
    </lineage>
</organism>
<dbReference type="OrthoDB" id="9156632at2"/>
<name>A0A3N0IB56_9ACTN</name>
<dbReference type="GeneID" id="98663340"/>
<protein>
    <recommendedName>
        <fullName evidence="1">HTH cro/C1-type domain-containing protein</fullName>
    </recommendedName>
</protein>
<reference evidence="3" key="1">
    <citation type="submission" date="2018-05" db="EMBL/GenBank/DDBJ databases">
        <title>Genome Sequencing of selected type strains of the family Eggerthellaceae.</title>
        <authorList>
            <person name="Danylec N."/>
            <person name="Stoll D.A."/>
            <person name="Doetsch A."/>
            <person name="Huch M."/>
        </authorList>
    </citation>
    <scope>NUCLEOTIDE SEQUENCE [LARGE SCALE GENOMIC DNA]</scope>
    <source>
        <strain evidence="3">DSM 22006</strain>
    </source>
</reference>
<proteinExistence type="predicted"/>
<dbReference type="Pfam" id="PF13560">
    <property type="entry name" value="HTH_31"/>
    <property type="match status" value="1"/>
</dbReference>
<dbReference type="EMBL" id="QIBZ01000014">
    <property type="protein sequence ID" value="RNM33770.1"/>
    <property type="molecule type" value="Genomic_DNA"/>
</dbReference>
<dbReference type="CDD" id="cd00093">
    <property type="entry name" value="HTH_XRE"/>
    <property type="match status" value="1"/>
</dbReference>